<dbReference type="CDD" id="cd03443">
    <property type="entry name" value="PaaI_thioesterase"/>
    <property type="match status" value="1"/>
</dbReference>
<dbReference type="EC" id="3.1.2.20" evidence="5"/>
<evidence type="ECO:0000256" key="1">
    <source>
        <dbReference type="ARBA" id="ARBA00022801"/>
    </source>
</evidence>
<feature type="region of interest" description="Disordered" evidence="8">
    <location>
        <begin position="1"/>
        <end position="23"/>
    </location>
</feature>
<dbReference type="Gene3D" id="3.10.129.10">
    <property type="entry name" value="Hotdog Thioesterase"/>
    <property type="match status" value="1"/>
</dbReference>
<reference evidence="11" key="2">
    <citation type="submission" date="2023-11" db="EMBL/GenBank/DDBJ databases">
        <title>MicrobeMod: A computational toolkit for identifying prokaryotic methylation and restriction-modification with nanopore sequencing.</title>
        <authorList>
            <person name="Crits-Christoph A."/>
            <person name="Kang S.C."/>
            <person name="Lee H."/>
            <person name="Ostrov N."/>
        </authorList>
    </citation>
    <scope>NUCLEOTIDE SEQUENCE</scope>
    <source>
        <strain evidence="11">ATCC 51242</strain>
    </source>
</reference>
<dbReference type="InterPro" id="IPR006683">
    <property type="entry name" value="Thioestr_dom"/>
</dbReference>
<dbReference type="EMBL" id="JAWXXX010000001">
    <property type="protein sequence ID" value="MDX5892828.1"/>
    <property type="molecule type" value="Genomic_DNA"/>
</dbReference>
<dbReference type="PANTHER" id="PTHR43240:SF20">
    <property type="entry name" value="MEDIUM_LONG-CHAIN ACYL-COA THIOESTERASE YIGI"/>
    <property type="match status" value="1"/>
</dbReference>
<dbReference type="Pfam" id="PF03061">
    <property type="entry name" value="4HBT"/>
    <property type="match status" value="1"/>
</dbReference>
<evidence type="ECO:0000313" key="10">
    <source>
        <dbReference type="EMBL" id="AHY45417.1"/>
    </source>
</evidence>
<dbReference type="eggNOG" id="COG2050">
    <property type="taxonomic scope" value="Bacteria"/>
</dbReference>
<comment type="similarity">
    <text evidence="4">Belongs to the YigI thioesterase family.</text>
</comment>
<reference evidence="10 12" key="1">
    <citation type="submission" date="2014-03" db="EMBL/GenBank/DDBJ databases">
        <title>Complete genome sequence of the Radio-Resistant Rubrobacter radiotolerans RSPS-4.</title>
        <authorList>
            <person name="Egas C.C."/>
            <person name="Barroso C.C."/>
            <person name="Froufe H.J.C."/>
            <person name="Pacheco J.J."/>
            <person name="Albuquerque L.L."/>
            <person name="da Costa M.M.S."/>
        </authorList>
    </citation>
    <scope>NUCLEOTIDE SEQUENCE [LARGE SCALE GENOMIC DNA]</scope>
    <source>
        <strain evidence="10 12">RSPS-4</strain>
    </source>
</reference>
<dbReference type="RefSeq" id="WP_051589159.1">
    <property type="nucleotide sequence ID" value="NZ_CP007514.1"/>
</dbReference>
<evidence type="ECO:0000313" key="12">
    <source>
        <dbReference type="Proteomes" id="UP000025229"/>
    </source>
</evidence>
<evidence type="ECO:0000259" key="9">
    <source>
        <dbReference type="Pfam" id="PF03061"/>
    </source>
</evidence>
<dbReference type="InterPro" id="IPR029069">
    <property type="entry name" value="HotDog_dom_sf"/>
</dbReference>
<dbReference type="EMBL" id="CP007514">
    <property type="protein sequence ID" value="AHY45417.1"/>
    <property type="molecule type" value="Genomic_DNA"/>
</dbReference>
<comment type="catalytic activity">
    <reaction evidence="3">
        <text>a long-chain fatty acyl-CoA + H2O = a long-chain fatty acid + CoA + H(+)</text>
        <dbReference type="Rhea" id="RHEA:67680"/>
        <dbReference type="ChEBI" id="CHEBI:15377"/>
        <dbReference type="ChEBI" id="CHEBI:15378"/>
        <dbReference type="ChEBI" id="CHEBI:57287"/>
        <dbReference type="ChEBI" id="CHEBI:57560"/>
        <dbReference type="ChEBI" id="CHEBI:83139"/>
    </reaction>
</comment>
<evidence type="ECO:0000256" key="3">
    <source>
        <dbReference type="ARBA" id="ARBA00036002"/>
    </source>
</evidence>
<dbReference type="SUPFAM" id="SSF54637">
    <property type="entry name" value="Thioesterase/thiol ester dehydrase-isomerase"/>
    <property type="match status" value="1"/>
</dbReference>
<protein>
    <recommendedName>
        <fullName evidence="6">Medium/long-chain acyl-CoA thioesterase YigI</fullName>
        <ecNumber evidence="5">3.1.2.20</ecNumber>
    </recommendedName>
</protein>
<dbReference type="InterPro" id="IPR003736">
    <property type="entry name" value="PAAI_dom"/>
</dbReference>
<proteinExistence type="inferred from homology"/>
<dbReference type="Proteomes" id="UP001281130">
    <property type="component" value="Unassembled WGS sequence"/>
</dbReference>
<keyword evidence="12" id="KW-1185">Reference proteome</keyword>
<comment type="catalytic activity">
    <reaction evidence="7">
        <text>a medium-chain fatty acyl-CoA + H2O = a medium-chain fatty acid + CoA + H(+)</text>
        <dbReference type="Rhea" id="RHEA:68184"/>
        <dbReference type="ChEBI" id="CHEBI:15377"/>
        <dbReference type="ChEBI" id="CHEBI:15378"/>
        <dbReference type="ChEBI" id="CHEBI:57287"/>
        <dbReference type="ChEBI" id="CHEBI:59558"/>
        <dbReference type="ChEBI" id="CHEBI:90546"/>
    </reaction>
</comment>
<name>A0A023WYW5_RUBRA</name>
<evidence type="ECO:0000256" key="2">
    <source>
        <dbReference type="ARBA" id="ARBA00035880"/>
    </source>
</evidence>
<dbReference type="NCBIfam" id="TIGR00369">
    <property type="entry name" value="unchar_dom_1"/>
    <property type="match status" value="1"/>
</dbReference>
<evidence type="ECO:0000256" key="6">
    <source>
        <dbReference type="ARBA" id="ARBA00040062"/>
    </source>
</evidence>
<evidence type="ECO:0000256" key="7">
    <source>
        <dbReference type="ARBA" id="ARBA00048062"/>
    </source>
</evidence>
<dbReference type="AlphaFoldDB" id="A0A023WYW5"/>
<dbReference type="PANTHER" id="PTHR43240">
    <property type="entry name" value="1,4-DIHYDROXY-2-NAPHTHOYL-COA THIOESTERASE 1"/>
    <property type="match status" value="1"/>
</dbReference>
<evidence type="ECO:0000256" key="8">
    <source>
        <dbReference type="SAM" id="MobiDB-lite"/>
    </source>
</evidence>
<dbReference type="STRING" id="42256.RradSPS_0134"/>
<organism evidence="10 12">
    <name type="scientific">Rubrobacter radiotolerans</name>
    <name type="common">Arthrobacter radiotolerans</name>
    <dbReference type="NCBI Taxonomy" id="42256"/>
    <lineage>
        <taxon>Bacteria</taxon>
        <taxon>Bacillati</taxon>
        <taxon>Actinomycetota</taxon>
        <taxon>Rubrobacteria</taxon>
        <taxon>Rubrobacterales</taxon>
        <taxon>Rubrobacteraceae</taxon>
        <taxon>Rubrobacter</taxon>
    </lineage>
</organism>
<gene>
    <name evidence="10" type="ORF">RradSPS_0134</name>
    <name evidence="11" type="ORF">SIL72_02185</name>
</gene>
<sequence length="160" mass="17735">MDPEKPDAAPARPKRRFEPADGDYERRVRESYATQTFMQHIGAELGRIEPGYCEILLPFDRRLCQQDGFLHAGVTTTLADNACGYAAYTLMPEGSRVLSVEFKMNLLRPASGESFAARAEVIKPGRNLTVLEGTVYALSGEEGEKVEKEIAFMVATMTRA</sequence>
<evidence type="ECO:0000256" key="5">
    <source>
        <dbReference type="ARBA" id="ARBA00038894"/>
    </source>
</evidence>
<evidence type="ECO:0000256" key="4">
    <source>
        <dbReference type="ARBA" id="ARBA00038381"/>
    </source>
</evidence>
<dbReference type="GO" id="GO:0047617">
    <property type="term" value="F:fatty acyl-CoA hydrolase activity"/>
    <property type="evidence" value="ECO:0007669"/>
    <property type="project" value="UniProtKB-EC"/>
</dbReference>
<evidence type="ECO:0000313" key="11">
    <source>
        <dbReference type="EMBL" id="MDX5892828.1"/>
    </source>
</evidence>
<dbReference type="Proteomes" id="UP000025229">
    <property type="component" value="Chromosome"/>
</dbReference>
<dbReference type="KEGG" id="rrd:RradSPS_0134"/>
<comment type="catalytic activity">
    <reaction evidence="2">
        <text>a fatty acyl-CoA + H2O = a fatty acid + CoA + H(+)</text>
        <dbReference type="Rhea" id="RHEA:16781"/>
        <dbReference type="ChEBI" id="CHEBI:15377"/>
        <dbReference type="ChEBI" id="CHEBI:15378"/>
        <dbReference type="ChEBI" id="CHEBI:28868"/>
        <dbReference type="ChEBI" id="CHEBI:57287"/>
        <dbReference type="ChEBI" id="CHEBI:77636"/>
        <dbReference type="EC" id="3.1.2.20"/>
    </reaction>
</comment>
<feature type="domain" description="Thioesterase" evidence="9">
    <location>
        <begin position="68"/>
        <end position="142"/>
    </location>
</feature>
<accession>A0A023WYW5</accession>
<keyword evidence="1 11" id="KW-0378">Hydrolase</keyword>
<dbReference type="HOGENOM" id="CLU_089876_5_1_11"/>